<dbReference type="InterPro" id="IPR031311">
    <property type="entry name" value="CHIT_BIND_RR_consensus"/>
</dbReference>
<dbReference type="PRINTS" id="PR00947">
    <property type="entry name" value="CUTICLE"/>
</dbReference>
<keyword evidence="1 2" id="KW-0193">Cuticle</keyword>
<dbReference type="Proteomes" id="UP001487740">
    <property type="component" value="Unassembled WGS sequence"/>
</dbReference>
<dbReference type="PROSITE" id="PS00233">
    <property type="entry name" value="CHIT_BIND_RR_1"/>
    <property type="match status" value="1"/>
</dbReference>
<dbReference type="GO" id="GO:0008010">
    <property type="term" value="F:structural constituent of chitin-based larval cuticle"/>
    <property type="evidence" value="ECO:0007669"/>
    <property type="project" value="TreeGrafter"/>
</dbReference>
<evidence type="ECO:0000313" key="4">
    <source>
        <dbReference type="EMBL" id="KAK8377871.1"/>
    </source>
</evidence>
<sequence>MSVLGNEGVSSSNGRQGERGLGRCGVNLETRTRSLLYGGGRRASSGVKVFALVWECSDTLLHVNNRCRGDAAQLVRWSGARVTQVITADRLAMPRGWERRRGGLAPRRRRRDVRKVAKTPYCDDVREEYSYTRPLKCNRRRRLGQLPIRQTPYIPVYKSRQEEVDPYLHQHYHTTTAAAMRTVSGRRRAVTRGRSCVSRRCGYRGHRPRHAAEGRGSEGGEEEKRPIVILLNERTPPEGATYAFAIETENGISFSEVGVPGSNGQANVKGVYRYLKEDGTVAEVRYVADEGGFRPESALLPIAPPFPHPIPLFVQEQIAFAEEQRRLKALQKQKEEEEEQEKEQPQQQVE</sequence>
<feature type="region of interest" description="Disordered" evidence="3">
    <location>
        <begin position="1"/>
        <end position="22"/>
    </location>
</feature>
<feature type="compositionally biased region" description="Basic and acidic residues" evidence="3">
    <location>
        <begin position="210"/>
        <end position="222"/>
    </location>
</feature>
<evidence type="ECO:0000313" key="5">
    <source>
        <dbReference type="Proteomes" id="UP001487740"/>
    </source>
</evidence>
<dbReference type="PANTHER" id="PTHR10380:SF173">
    <property type="entry name" value="CUTICULAR PROTEIN 47EF, ISOFORM C-RELATED"/>
    <property type="match status" value="1"/>
</dbReference>
<name>A0AAW0SSV9_SCYPA</name>
<gene>
    <name evidence="4" type="ORF">O3P69_014070</name>
</gene>
<accession>A0AAW0SSV9</accession>
<dbReference type="AlphaFoldDB" id="A0AAW0SSV9"/>
<keyword evidence="5" id="KW-1185">Reference proteome</keyword>
<feature type="region of interest" description="Disordered" evidence="3">
    <location>
        <begin position="329"/>
        <end position="350"/>
    </location>
</feature>
<protein>
    <submittedName>
        <fullName evidence="4">Uncharacterized protein</fullName>
    </submittedName>
</protein>
<evidence type="ECO:0000256" key="1">
    <source>
        <dbReference type="ARBA" id="ARBA00022460"/>
    </source>
</evidence>
<dbReference type="PROSITE" id="PS51155">
    <property type="entry name" value="CHIT_BIND_RR_2"/>
    <property type="match status" value="1"/>
</dbReference>
<dbReference type="Pfam" id="PF00379">
    <property type="entry name" value="Chitin_bind_4"/>
    <property type="match status" value="1"/>
</dbReference>
<dbReference type="GO" id="GO:0062129">
    <property type="term" value="C:chitin-based extracellular matrix"/>
    <property type="evidence" value="ECO:0007669"/>
    <property type="project" value="TreeGrafter"/>
</dbReference>
<proteinExistence type="predicted"/>
<dbReference type="PANTHER" id="PTHR10380">
    <property type="entry name" value="CUTICLE PROTEIN"/>
    <property type="match status" value="1"/>
</dbReference>
<feature type="region of interest" description="Disordered" evidence="3">
    <location>
        <begin position="201"/>
        <end position="222"/>
    </location>
</feature>
<evidence type="ECO:0000256" key="2">
    <source>
        <dbReference type="PROSITE-ProRule" id="PRU00497"/>
    </source>
</evidence>
<reference evidence="4 5" key="1">
    <citation type="submission" date="2023-03" db="EMBL/GenBank/DDBJ databases">
        <title>High-quality genome of Scylla paramamosain provides insights in environmental adaptation.</title>
        <authorList>
            <person name="Zhang L."/>
        </authorList>
    </citation>
    <scope>NUCLEOTIDE SEQUENCE [LARGE SCALE GENOMIC DNA]</scope>
    <source>
        <strain evidence="4">LZ_2023a</strain>
        <tissue evidence="4">Muscle</tissue>
    </source>
</reference>
<evidence type="ECO:0000256" key="3">
    <source>
        <dbReference type="SAM" id="MobiDB-lite"/>
    </source>
</evidence>
<dbReference type="InterPro" id="IPR050468">
    <property type="entry name" value="Cuticle_Struct_Prot"/>
</dbReference>
<dbReference type="EMBL" id="JARAKH010000047">
    <property type="protein sequence ID" value="KAK8377871.1"/>
    <property type="molecule type" value="Genomic_DNA"/>
</dbReference>
<organism evidence="4 5">
    <name type="scientific">Scylla paramamosain</name>
    <name type="common">Mud crab</name>
    <dbReference type="NCBI Taxonomy" id="85552"/>
    <lineage>
        <taxon>Eukaryota</taxon>
        <taxon>Metazoa</taxon>
        <taxon>Ecdysozoa</taxon>
        <taxon>Arthropoda</taxon>
        <taxon>Crustacea</taxon>
        <taxon>Multicrustacea</taxon>
        <taxon>Malacostraca</taxon>
        <taxon>Eumalacostraca</taxon>
        <taxon>Eucarida</taxon>
        <taxon>Decapoda</taxon>
        <taxon>Pleocyemata</taxon>
        <taxon>Brachyura</taxon>
        <taxon>Eubrachyura</taxon>
        <taxon>Portunoidea</taxon>
        <taxon>Portunidae</taxon>
        <taxon>Portuninae</taxon>
        <taxon>Scylla</taxon>
    </lineage>
</organism>
<dbReference type="InterPro" id="IPR000618">
    <property type="entry name" value="Insect_cuticle"/>
</dbReference>
<comment type="caution">
    <text evidence="4">The sequence shown here is derived from an EMBL/GenBank/DDBJ whole genome shotgun (WGS) entry which is preliminary data.</text>
</comment>